<comment type="caution">
    <text evidence="3">The sequence shown here is derived from an EMBL/GenBank/DDBJ whole genome shotgun (WGS) entry which is preliminary data.</text>
</comment>
<reference evidence="3 4" key="1">
    <citation type="submission" date="2020-04" db="EMBL/GenBank/DDBJ databases">
        <authorList>
            <person name="Laetsch R D."/>
            <person name="Stevens L."/>
            <person name="Kumar S."/>
            <person name="Blaxter L. M."/>
        </authorList>
    </citation>
    <scope>NUCLEOTIDE SEQUENCE [LARGE SCALE GENOMIC DNA]</scope>
</reference>
<keyword evidence="4" id="KW-1185">Reference proteome</keyword>
<gene>
    <name evidence="3" type="ORF">CBOVIS_LOCUS3824</name>
</gene>
<dbReference type="Pfam" id="PF04155">
    <property type="entry name" value="Ground-like"/>
    <property type="match status" value="1"/>
</dbReference>
<dbReference type="InterPro" id="IPR005069">
    <property type="entry name" value="Nucl-diP-sugar_transferase"/>
</dbReference>
<protein>
    <submittedName>
        <fullName evidence="3">Uncharacterized protein</fullName>
    </submittedName>
</protein>
<dbReference type="Pfam" id="PF03407">
    <property type="entry name" value="Nucleotid_trans"/>
    <property type="match status" value="1"/>
</dbReference>
<evidence type="ECO:0000259" key="2">
    <source>
        <dbReference type="Pfam" id="PF04155"/>
    </source>
</evidence>
<name>A0A8S1ELC9_9PELO</name>
<feature type="domain" description="Ground-like" evidence="2">
    <location>
        <begin position="217"/>
        <end position="299"/>
    </location>
</feature>
<dbReference type="PANTHER" id="PTHR31967:SF21">
    <property type="entry name" value="GROUND-LIKE DOMAIN-CONTAINING PROTEIN"/>
    <property type="match status" value="1"/>
</dbReference>
<accession>A0A8S1ELC9</accession>
<feature type="domain" description="Nucleotide-diphospho-sugar transferase" evidence="1">
    <location>
        <begin position="2"/>
        <end position="136"/>
    </location>
</feature>
<dbReference type="PANTHER" id="PTHR31967">
    <property type="entry name" value="GROUNDHOG (HEDGEHOG-LIKE FAMILY)-RELATED"/>
    <property type="match status" value="1"/>
</dbReference>
<evidence type="ECO:0000313" key="3">
    <source>
        <dbReference type="EMBL" id="CAB3401012.1"/>
    </source>
</evidence>
<proteinExistence type="predicted"/>
<dbReference type="EMBL" id="CADEPM010000002">
    <property type="protein sequence ID" value="CAB3401012.1"/>
    <property type="molecule type" value="Genomic_DNA"/>
</dbReference>
<evidence type="ECO:0000313" key="4">
    <source>
        <dbReference type="Proteomes" id="UP000494206"/>
    </source>
</evidence>
<organism evidence="3 4">
    <name type="scientific">Caenorhabditis bovis</name>
    <dbReference type="NCBI Taxonomy" id="2654633"/>
    <lineage>
        <taxon>Eukaryota</taxon>
        <taxon>Metazoa</taxon>
        <taxon>Ecdysozoa</taxon>
        <taxon>Nematoda</taxon>
        <taxon>Chromadorea</taxon>
        <taxon>Rhabditida</taxon>
        <taxon>Rhabditina</taxon>
        <taxon>Rhabditomorpha</taxon>
        <taxon>Rhabditoidea</taxon>
        <taxon>Rhabditidae</taxon>
        <taxon>Peloderinae</taxon>
        <taxon>Caenorhabditis</taxon>
    </lineage>
</organism>
<dbReference type="Proteomes" id="UP000494206">
    <property type="component" value="Unassembled WGS sequence"/>
</dbReference>
<sequence>MLNKSFWMLQPDTYWRDNLFDVLDVTLNSSTNVFLDVEGESALSSKMIAGGNFFVKSSQASSLFFHQLSTQIRIKYTTDNNVMGALCSKRFASVKCEYIPYHTISNWIWNNYKMKPSLMQFDSLILPGTLGKLERMHKAGAKFVHPDGTCVSLASTNVSTLVAFDQTLHLVLLPSHFNFFHFAHGICESICHFFPFVVDFLLERDLPMKGCFYNSHGFACCNAALQNLMEDIAKDMLNNGTFHRCNVQKVANVLQEKCEETFGAPFETIVGLSDYAERIHFKRTNVCKVEINGRYILAYETPDDTTGLLRRKRNDDRDDIHAYNY</sequence>
<dbReference type="InterPro" id="IPR007284">
    <property type="entry name" value="Ground-like_dom"/>
</dbReference>
<dbReference type="OrthoDB" id="5845882at2759"/>
<evidence type="ECO:0000259" key="1">
    <source>
        <dbReference type="Pfam" id="PF03407"/>
    </source>
</evidence>
<dbReference type="AlphaFoldDB" id="A0A8S1ELC9"/>